<accession>A0A9Q1GTW4</accession>
<reference evidence="2" key="1">
    <citation type="submission" date="2022-04" db="EMBL/GenBank/DDBJ databases">
        <title>Carnegiea gigantea Genome sequencing and assembly v2.</title>
        <authorList>
            <person name="Copetti D."/>
            <person name="Sanderson M.J."/>
            <person name="Burquez A."/>
            <person name="Wojciechowski M.F."/>
        </authorList>
    </citation>
    <scope>NUCLEOTIDE SEQUENCE</scope>
    <source>
        <strain evidence="2">SGP5-SGP5p</strain>
        <tissue evidence="2">Aerial part</tissue>
    </source>
</reference>
<proteinExistence type="predicted"/>
<feature type="region of interest" description="Disordered" evidence="1">
    <location>
        <begin position="204"/>
        <end position="225"/>
    </location>
</feature>
<evidence type="ECO:0000313" key="2">
    <source>
        <dbReference type="EMBL" id="KAJ8427672.1"/>
    </source>
</evidence>
<keyword evidence="3" id="KW-1185">Reference proteome</keyword>
<gene>
    <name evidence="2" type="ORF">Cgig2_016765</name>
</gene>
<organism evidence="2 3">
    <name type="scientific">Carnegiea gigantea</name>
    <dbReference type="NCBI Taxonomy" id="171969"/>
    <lineage>
        <taxon>Eukaryota</taxon>
        <taxon>Viridiplantae</taxon>
        <taxon>Streptophyta</taxon>
        <taxon>Embryophyta</taxon>
        <taxon>Tracheophyta</taxon>
        <taxon>Spermatophyta</taxon>
        <taxon>Magnoliopsida</taxon>
        <taxon>eudicotyledons</taxon>
        <taxon>Gunneridae</taxon>
        <taxon>Pentapetalae</taxon>
        <taxon>Caryophyllales</taxon>
        <taxon>Cactineae</taxon>
        <taxon>Cactaceae</taxon>
        <taxon>Cactoideae</taxon>
        <taxon>Echinocereeae</taxon>
        <taxon>Carnegiea</taxon>
    </lineage>
</organism>
<dbReference type="EMBL" id="JAKOGI010001113">
    <property type="protein sequence ID" value="KAJ8427672.1"/>
    <property type="molecule type" value="Genomic_DNA"/>
</dbReference>
<evidence type="ECO:0000256" key="1">
    <source>
        <dbReference type="SAM" id="MobiDB-lite"/>
    </source>
</evidence>
<sequence length="225" mass="26089">MAFPPLRDTEEMANHVIETFQWHWRSASHPVCPLPEDYQELCPGFSLPRAEEAAHNFNLLEMSTEVIEGRKGRMTSFPTILDPTQAAEYVRDNFRWSLRESFAFCPKWLPLNFYDLCPNFDLLVAMQFAHTAHISEMVQAIFYTMVLNEVAKLGFLSRAAMDRMMLDLRELKWDIVGVWLQDIKERLRDTQIPYLVEILANPQPSVHPDETSRLRGASPVSSEEE</sequence>
<evidence type="ECO:0000313" key="3">
    <source>
        <dbReference type="Proteomes" id="UP001153076"/>
    </source>
</evidence>
<protein>
    <submittedName>
        <fullName evidence="2">Uncharacterized protein</fullName>
    </submittedName>
</protein>
<dbReference type="Proteomes" id="UP001153076">
    <property type="component" value="Unassembled WGS sequence"/>
</dbReference>
<dbReference type="AlphaFoldDB" id="A0A9Q1GTW4"/>
<name>A0A9Q1GTW4_9CARY</name>
<comment type="caution">
    <text evidence="2">The sequence shown here is derived from an EMBL/GenBank/DDBJ whole genome shotgun (WGS) entry which is preliminary data.</text>
</comment>